<protein>
    <submittedName>
        <fullName evidence="2">Uncharacterized protein</fullName>
    </submittedName>
</protein>
<proteinExistence type="predicted"/>
<organism evidence="2 4">
    <name type="scientific">Limnospira indica PCC 8005</name>
    <dbReference type="NCBI Taxonomy" id="376219"/>
    <lineage>
        <taxon>Bacteria</taxon>
        <taxon>Bacillati</taxon>
        <taxon>Cyanobacteriota</taxon>
        <taxon>Cyanophyceae</taxon>
        <taxon>Oscillatoriophycideae</taxon>
        <taxon>Oscillatoriales</taxon>
        <taxon>Sirenicapillariaceae</taxon>
        <taxon>Limnospira</taxon>
    </lineage>
</organism>
<gene>
    <name evidence="1" type="ORF">ARTHRO_60075</name>
    <name evidence="2" type="ORF">ARTHRO_60470</name>
    <name evidence="3" type="ORF">ARTHRO_61244</name>
</gene>
<keyword evidence="4" id="KW-1185">Reference proteome</keyword>
<evidence type="ECO:0000313" key="2">
    <source>
        <dbReference type="EMBL" id="CDM97869.1"/>
    </source>
</evidence>
<evidence type="ECO:0000313" key="3">
    <source>
        <dbReference type="EMBL" id="CDM98643.1"/>
    </source>
</evidence>
<reference evidence="2 4" key="1">
    <citation type="submission" date="2014-02" db="EMBL/GenBank/DDBJ databases">
        <authorList>
            <person name="Genoscope - CEA"/>
        </authorList>
    </citation>
    <scope>NUCLEOTIDE SEQUENCE [LARGE SCALE GENOMIC DNA]</scope>
    <source>
        <strain evidence="2 4">PCC 8005</strain>
    </source>
</reference>
<dbReference type="EMBL" id="FO818640">
    <property type="protein sequence ID" value="CDM98643.1"/>
    <property type="molecule type" value="Genomic_DNA"/>
</dbReference>
<accession>A0A9P1P1D3</accession>
<evidence type="ECO:0000313" key="1">
    <source>
        <dbReference type="EMBL" id="CDM97474.1"/>
    </source>
</evidence>
<evidence type="ECO:0000313" key="4">
    <source>
        <dbReference type="Proteomes" id="UP000032946"/>
    </source>
</evidence>
<sequence>MNISLAQLINHLPDGSTLKTLLGSLGSEAENVDATVELYEFVEAFYQAQVERNQLPDVQRLNVVSAQTLFNIVLQPDGSVTRQIDRQLSFYQKFENSGIISRPQF</sequence>
<name>A0A9P1P1D3_9CYAN</name>
<dbReference type="AlphaFoldDB" id="A0A9P1P1D3"/>
<dbReference type="EMBL" id="FO818640">
    <property type="protein sequence ID" value="CDM97474.1"/>
    <property type="molecule type" value="Genomic_DNA"/>
</dbReference>
<dbReference type="RefSeq" id="WP_006623222.1">
    <property type="nucleotide sequence ID" value="NZ_FO818640.1"/>
</dbReference>
<dbReference type="Proteomes" id="UP000032946">
    <property type="component" value="Chromosome"/>
</dbReference>
<dbReference type="EMBL" id="FO818640">
    <property type="protein sequence ID" value="CDM97869.1"/>
    <property type="molecule type" value="Genomic_DNA"/>
</dbReference>